<dbReference type="Pfam" id="PF00535">
    <property type="entry name" value="Glycos_transf_2"/>
    <property type="match status" value="1"/>
</dbReference>
<dbReference type="InterPro" id="IPR007267">
    <property type="entry name" value="GtrA_DPMS_TM"/>
</dbReference>
<evidence type="ECO:0000256" key="4">
    <source>
        <dbReference type="ARBA" id="ARBA00022679"/>
    </source>
</evidence>
<keyword evidence="4" id="KW-0808">Transferase</keyword>
<evidence type="ECO:0000256" key="2">
    <source>
        <dbReference type="ARBA" id="ARBA00006739"/>
    </source>
</evidence>
<feature type="transmembrane region" description="Helical" evidence="8">
    <location>
        <begin position="293"/>
        <end position="314"/>
    </location>
</feature>
<dbReference type="InterPro" id="IPR039528">
    <property type="entry name" value="DPM1-like"/>
</dbReference>
<evidence type="ECO:0000256" key="7">
    <source>
        <dbReference type="ARBA" id="ARBA00023136"/>
    </source>
</evidence>
<proteinExistence type="inferred from homology"/>
<feature type="domain" description="Glycosyltransferase 2-like" evidence="9">
    <location>
        <begin position="35"/>
        <end position="199"/>
    </location>
</feature>
<dbReference type="Gene3D" id="3.90.550.10">
    <property type="entry name" value="Spore Coat Polysaccharide Biosynthesis Protein SpsA, Chain A"/>
    <property type="match status" value="1"/>
</dbReference>
<comment type="similarity">
    <text evidence="2">Belongs to the glycosyltransferase 2 family.</text>
</comment>
<keyword evidence="3" id="KW-0328">Glycosyltransferase</keyword>
<organism evidence="11 12">
    <name type="scientific">Nguyenibacter vanlangensis</name>
    <dbReference type="NCBI Taxonomy" id="1216886"/>
    <lineage>
        <taxon>Bacteria</taxon>
        <taxon>Pseudomonadati</taxon>
        <taxon>Pseudomonadota</taxon>
        <taxon>Alphaproteobacteria</taxon>
        <taxon>Acetobacterales</taxon>
        <taxon>Acetobacteraceae</taxon>
        <taxon>Nguyenibacter</taxon>
    </lineage>
</organism>
<gene>
    <name evidence="11" type="ORF">AAC691_22175</name>
</gene>
<dbReference type="InterPro" id="IPR029044">
    <property type="entry name" value="Nucleotide-diphossugar_trans"/>
</dbReference>
<accession>A0ABZ3D555</accession>
<evidence type="ECO:0000256" key="1">
    <source>
        <dbReference type="ARBA" id="ARBA00004141"/>
    </source>
</evidence>
<feature type="domain" description="GtrA/DPMS transmembrane" evidence="10">
    <location>
        <begin position="272"/>
        <end position="387"/>
    </location>
</feature>
<reference evidence="11 12" key="1">
    <citation type="submission" date="2024-04" db="EMBL/GenBank/DDBJ databases">
        <title>Complete genome sequence of Nguyenibacter vanlangesis HBCM-1154, a strain capable of nitrogen fixation, IAA production, and phosphorus solubilization isolated from sugarcane soil.</title>
        <authorList>
            <person name="MY HANH P."/>
        </authorList>
    </citation>
    <scope>NUCLEOTIDE SEQUENCE [LARGE SCALE GENOMIC DNA]</scope>
    <source>
        <strain evidence="11 12">HBCM 1154</strain>
    </source>
</reference>
<dbReference type="RefSeq" id="WP_342628513.1">
    <property type="nucleotide sequence ID" value="NZ_CP152276.1"/>
</dbReference>
<comment type="subcellular location">
    <subcellularLocation>
        <location evidence="1">Membrane</location>
        <topology evidence="1">Multi-pass membrane protein</topology>
    </subcellularLocation>
</comment>
<sequence>MTVALSAALSGARPGTVTAGAGAPEAAGRRVAAVSIIVPCYNERVNVRPLVAALSAALAGRDWEVIFVDDNSPDGTIDAVRELAEQDGRVRGILRVGRRGLSSAVIEGALSSSARVIAVMDGDMQHDESCLGRLIDAVARDGYDIAVGSRHVAGGDNAGLANRWRTVLSDSGIRLVRMMLPVRLSDPMSGFFAMRRDLFAQAVPHLSGTGFKILLDVFLSAPRRPRVLEVPFVFRPRAAGESKLDVLVLLQFLAMMLDKLCRGFLPVRFVGFALVGLVGILVNLAVLSAARGLGVDFATGQGAGTLVAMVTNFWMNNSLTYRDCRLRGGRMWLGLGLFLAICSVGAVADIGIARAIFRSDGGWGQAGAAGAAIAVVWNYAVSSTLIWRAR</sequence>
<dbReference type="InterPro" id="IPR001173">
    <property type="entry name" value="Glyco_trans_2-like"/>
</dbReference>
<dbReference type="PANTHER" id="PTHR43398:SF1">
    <property type="entry name" value="DOLICHOL-PHOSPHATE MANNOSYLTRANSFERASE SUBUNIT 1"/>
    <property type="match status" value="1"/>
</dbReference>
<keyword evidence="12" id="KW-1185">Reference proteome</keyword>
<evidence type="ECO:0000256" key="6">
    <source>
        <dbReference type="ARBA" id="ARBA00022989"/>
    </source>
</evidence>
<dbReference type="PANTHER" id="PTHR43398">
    <property type="entry name" value="DOLICHOL-PHOSPHATE MANNOSYLTRANSFERASE SUBUNIT 1"/>
    <property type="match status" value="1"/>
</dbReference>
<feature type="transmembrane region" description="Helical" evidence="8">
    <location>
        <begin position="335"/>
        <end position="357"/>
    </location>
</feature>
<name>A0ABZ3D555_9PROT</name>
<evidence type="ECO:0000256" key="8">
    <source>
        <dbReference type="SAM" id="Phobius"/>
    </source>
</evidence>
<keyword evidence="6 8" id="KW-1133">Transmembrane helix</keyword>
<evidence type="ECO:0000259" key="9">
    <source>
        <dbReference type="Pfam" id="PF00535"/>
    </source>
</evidence>
<keyword evidence="5 8" id="KW-0812">Transmembrane</keyword>
<evidence type="ECO:0000259" key="10">
    <source>
        <dbReference type="Pfam" id="PF04138"/>
    </source>
</evidence>
<evidence type="ECO:0000313" key="12">
    <source>
        <dbReference type="Proteomes" id="UP001449795"/>
    </source>
</evidence>
<feature type="transmembrane region" description="Helical" evidence="8">
    <location>
        <begin position="265"/>
        <end position="287"/>
    </location>
</feature>
<dbReference type="EMBL" id="CP152276">
    <property type="protein sequence ID" value="XAE42899.1"/>
    <property type="molecule type" value="Genomic_DNA"/>
</dbReference>
<dbReference type="Pfam" id="PF04138">
    <property type="entry name" value="GtrA_DPMS_TM"/>
    <property type="match status" value="1"/>
</dbReference>
<dbReference type="Proteomes" id="UP001449795">
    <property type="component" value="Chromosome"/>
</dbReference>
<feature type="transmembrane region" description="Helical" evidence="8">
    <location>
        <begin position="363"/>
        <end position="387"/>
    </location>
</feature>
<dbReference type="SUPFAM" id="SSF53448">
    <property type="entry name" value="Nucleotide-diphospho-sugar transferases"/>
    <property type="match status" value="1"/>
</dbReference>
<evidence type="ECO:0000313" key="11">
    <source>
        <dbReference type="EMBL" id="XAE42899.1"/>
    </source>
</evidence>
<evidence type="ECO:0000256" key="5">
    <source>
        <dbReference type="ARBA" id="ARBA00022692"/>
    </source>
</evidence>
<dbReference type="CDD" id="cd06442">
    <property type="entry name" value="DPM1_like"/>
    <property type="match status" value="1"/>
</dbReference>
<evidence type="ECO:0000256" key="3">
    <source>
        <dbReference type="ARBA" id="ARBA00022676"/>
    </source>
</evidence>
<protein>
    <submittedName>
        <fullName evidence="11">Glycosyltransferase family 2 protein</fullName>
    </submittedName>
</protein>
<keyword evidence="7 8" id="KW-0472">Membrane</keyword>